<dbReference type="Pfam" id="PF03992">
    <property type="entry name" value="ABM"/>
    <property type="match status" value="1"/>
</dbReference>
<dbReference type="OrthoDB" id="287932at2"/>
<gene>
    <name evidence="2" type="ordered locus">Sulku_2326</name>
</gene>
<dbReference type="RefSeq" id="WP_013461183.1">
    <property type="nucleotide sequence ID" value="NC_014762.1"/>
</dbReference>
<dbReference type="eggNOG" id="COG1359">
    <property type="taxonomic scope" value="Bacteria"/>
</dbReference>
<dbReference type="STRING" id="709032.Sulku_2326"/>
<dbReference type="InterPro" id="IPR011008">
    <property type="entry name" value="Dimeric_a/b-barrel"/>
</dbReference>
<protein>
    <submittedName>
        <fullName evidence="2">Antibiotic biosynthesis monooxygenase</fullName>
    </submittedName>
</protein>
<keyword evidence="2" id="KW-0503">Monooxygenase</keyword>
<evidence type="ECO:0000259" key="1">
    <source>
        <dbReference type="PROSITE" id="PS51725"/>
    </source>
</evidence>
<dbReference type="SUPFAM" id="SSF54909">
    <property type="entry name" value="Dimeric alpha+beta barrel"/>
    <property type="match status" value="1"/>
</dbReference>
<proteinExistence type="predicted"/>
<evidence type="ECO:0000313" key="3">
    <source>
        <dbReference type="Proteomes" id="UP000008721"/>
    </source>
</evidence>
<dbReference type="Gene3D" id="3.30.70.100">
    <property type="match status" value="1"/>
</dbReference>
<dbReference type="HOGENOM" id="CLU_131496_11_1_7"/>
<dbReference type="PANTHER" id="PTHR33336:SF3">
    <property type="entry name" value="ABM DOMAIN-CONTAINING PROTEIN"/>
    <property type="match status" value="1"/>
</dbReference>
<dbReference type="KEGG" id="sku:Sulku_2326"/>
<dbReference type="Proteomes" id="UP000008721">
    <property type="component" value="Chromosome"/>
</dbReference>
<organism evidence="2 3">
    <name type="scientific">Sulfuricurvum kujiense (strain ATCC BAA-921 / DSM 16994 / JCM 11577 / YK-1)</name>
    <dbReference type="NCBI Taxonomy" id="709032"/>
    <lineage>
        <taxon>Bacteria</taxon>
        <taxon>Pseudomonadati</taxon>
        <taxon>Campylobacterota</taxon>
        <taxon>Epsilonproteobacteria</taxon>
        <taxon>Campylobacterales</taxon>
        <taxon>Sulfurimonadaceae</taxon>
        <taxon>Sulfuricurvum</taxon>
    </lineage>
</organism>
<dbReference type="InterPro" id="IPR007138">
    <property type="entry name" value="ABM_dom"/>
</dbReference>
<evidence type="ECO:0000313" key="2">
    <source>
        <dbReference type="EMBL" id="ADR34986.1"/>
    </source>
</evidence>
<dbReference type="PROSITE" id="PS51725">
    <property type="entry name" value="ABM"/>
    <property type="match status" value="1"/>
</dbReference>
<dbReference type="PANTHER" id="PTHR33336">
    <property type="entry name" value="QUINOL MONOOXYGENASE YGIN-RELATED"/>
    <property type="match status" value="1"/>
</dbReference>
<reference evidence="2 3" key="1">
    <citation type="journal article" date="2012" name="Stand. Genomic Sci.">
        <title>Complete genome sequence of the sulfur compounds oxidizing chemolithoautotroph Sulfuricurvum kujiense type strain (YK-1(T)).</title>
        <authorList>
            <person name="Han C."/>
            <person name="Kotsyurbenko O."/>
            <person name="Chertkov O."/>
            <person name="Held B."/>
            <person name="Lapidus A."/>
            <person name="Nolan M."/>
            <person name="Lucas S."/>
            <person name="Hammon N."/>
            <person name="Deshpande S."/>
            <person name="Cheng J.F."/>
            <person name="Tapia R."/>
            <person name="Goodwin L.A."/>
            <person name="Pitluck S."/>
            <person name="Liolios K."/>
            <person name="Pagani I."/>
            <person name="Ivanova N."/>
            <person name="Mavromatis K."/>
            <person name="Mikhailova N."/>
            <person name="Pati A."/>
            <person name="Chen A."/>
            <person name="Palaniappan K."/>
            <person name="Land M."/>
            <person name="Hauser L."/>
            <person name="Chang Y.J."/>
            <person name="Jeffries C.D."/>
            <person name="Brambilla E.M."/>
            <person name="Rohde M."/>
            <person name="Spring S."/>
            <person name="Sikorski J."/>
            <person name="Goker M."/>
            <person name="Woyke T."/>
            <person name="Bristow J."/>
            <person name="Eisen J.A."/>
            <person name="Markowitz V."/>
            <person name="Hugenholtz P."/>
            <person name="Kyrpides N.C."/>
            <person name="Klenk H.P."/>
            <person name="Detter J.C."/>
        </authorList>
    </citation>
    <scope>NUCLEOTIDE SEQUENCE [LARGE SCALE GENOMIC DNA]</scope>
    <source>
        <strain evidence="3">ATCC BAA-921 / DSM 16994 / JCM 11577 / YK-1</strain>
    </source>
</reference>
<name>E4TXQ0_SULKY</name>
<keyword evidence="3" id="KW-1185">Reference proteome</keyword>
<keyword evidence="2" id="KW-0560">Oxidoreductase</keyword>
<dbReference type="GO" id="GO:0004497">
    <property type="term" value="F:monooxygenase activity"/>
    <property type="evidence" value="ECO:0007669"/>
    <property type="project" value="UniProtKB-KW"/>
</dbReference>
<feature type="domain" description="ABM" evidence="1">
    <location>
        <begin position="3"/>
        <end position="91"/>
    </location>
</feature>
<accession>E4TXQ0</accession>
<sequence length="101" mass="11992">MKITKKVTFIAKEEHIATVKKLLEDMVAPSLKEPGCLFYYIFQSQTNPRKFFAVESWADEASLEEHKHTEHYAYYKSHYEPFVDDKYTEELDLLDEKAYGF</sequence>
<dbReference type="EMBL" id="CP002355">
    <property type="protein sequence ID" value="ADR34986.1"/>
    <property type="molecule type" value="Genomic_DNA"/>
</dbReference>
<dbReference type="AlphaFoldDB" id="E4TXQ0"/>
<dbReference type="InterPro" id="IPR050744">
    <property type="entry name" value="AI-2_Isomerase_LsrG"/>
</dbReference>